<dbReference type="InterPro" id="IPR051414">
    <property type="entry name" value="Adenylate-forming_Reductase"/>
</dbReference>
<dbReference type="AlphaFoldDB" id="A0A9W9NJ55"/>
<dbReference type="RefSeq" id="XP_056495868.1">
    <property type="nucleotide sequence ID" value="XM_056648737.1"/>
</dbReference>
<dbReference type="OrthoDB" id="429813at2759"/>
<evidence type="ECO:0000313" key="4">
    <source>
        <dbReference type="EMBL" id="KAJ5220945.1"/>
    </source>
</evidence>
<keyword evidence="2" id="KW-0597">Phosphoprotein</keyword>
<dbReference type="PANTHER" id="PTHR43439">
    <property type="entry name" value="PHENYLACETATE-COENZYME A LIGASE"/>
    <property type="match status" value="1"/>
</dbReference>
<reference evidence="4" key="1">
    <citation type="submission" date="2022-11" db="EMBL/GenBank/DDBJ databases">
        <authorList>
            <person name="Petersen C."/>
        </authorList>
    </citation>
    <scope>NUCLEOTIDE SEQUENCE</scope>
    <source>
        <strain evidence="4">IBT 23319</strain>
    </source>
</reference>
<keyword evidence="5" id="KW-1185">Reference proteome</keyword>
<dbReference type="SUPFAM" id="SSF56801">
    <property type="entry name" value="Acetyl-CoA synthetase-like"/>
    <property type="match status" value="1"/>
</dbReference>
<name>A0A9W9NJ55_PENCI</name>
<accession>A0A9W9NJ55</accession>
<dbReference type="InterPro" id="IPR000873">
    <property type="entry name" value="AMP-dep_synth/lig_dom"/>
</dbReference>
<dbReference type="Pfam" id="PF23562">
    <property type="entry name" value="AMP-binding_C_3"/>
    <property type="match status" value="1"/>
</dbReference>
<evidence type="ECO:0000313" key="5">
    <source>
        <dbReference type="Proteomes" id="UP001147733"/>
    </source>
</evidence>
<dbReference type="Proteomes" id="UP001147733">
    <property type="component" value="Unassembled WGS sequence"/>
</dbReference>
<organism evidence="4 5">
    <name type="scientific">Penicillium citrinum</name>
    <dbReference type="NCBI Taxonomy" id="5077"/>
    <lineage>
        <taxon>Eukaryota</taxon>
        <taxon>Fungi</taxon>
        <taxon>Dikarya</taxon>
        <taxon>Ascomycota</taxon>
        <taxon>Pezizomycotina</taxon>
        <taxon>Eurotiomycetes</taxon>
        <taxon>Eurotiomycetidae</taxon>
        <taxon>Eurotiales</taxon>
        <taxon>Aspergillaceae</taxon>
        <taxon>Penicillium</taxon>
    </lineage>
</organism>
<dbReference type="Gene3D" id="3.40.50.12780">
    <property type="entry name" value="N-terminal domain of ligase-like"/>
    <property type="match status" value="1"/>
</dbReference>
<reference evidence="4" key="2">
    <citation type="journal article" date="2023" name="IMA Fungus">
        <title>Comparative genomic study of the Penicillium genus elucidates a diverse pangenome and 15 lateral gene transfer events.</title>
        <authorList>
            <person name="Petersen C."/>
            <person name="Sorensen T."/>
            <person name="Nielsen M.R."/>
            <person name="Sondergaard T.E."/>
            <person name="Sorensen J.L."/>
            <person name="Fitzpatrick D.A."/>
            <person name="Frisvad J.C."/>
            <person name="Nielsen K.L."/>
        </authorList>
    </citation>
    <scope>NUCLEOTIDE SEQUENCE</scope>
    <source>
        <strain evidence="4">IBT 23319</strain>
    </source>
</reference>
<comment type="caution">
    <text evidence="4">The sequence shown here is derived from an EMBL/GenBank/DDBJ whole genome shotgun (WGS) entry which is preliminary data.</text>
</comment>
<keyword evidence="1" id="KW-0596">Phosphopantetheine</keyword>
<gene>
    <name evidence="4" type="ORF">N7469_009832</name>
</gene>
<protein>
    <submittedName>
        <fullName evidence="4">NRPS-like enzyme</fullName>
    </submittedName>
</protein>
<evidence type="ECO:0000256" key="1">
    <source>
        <dbReference type="ARBA" id="ARBA00022450"/>
    </source>
</evidence>
<evidence type="ECO:0000259" key="3">
    <source>
        <dbReference type="Pfam" id="PF00501"/>
    </source>
</evidence>
<dbReference type="EMBL" id="JAPQKT010000009">
    <property type="protein sequence ID" value="KAJ5220945.1"/>
    <property type="molecule type" value="Genomic_DNA"/>
</dbReference>
<dbReference type="InterPro" id="IPR042099">
    <property type="entry name" value="ANL_N_sf"/>
</dbReference>
<evidence type="ECO:0000256" key="2">
    <source>
        <dbReference type="ARBA" id="ARBA00022553"/>
    </source>
</evidence>
<dbReference type="PANTHER" id="PTHR43439:SF2">
    <property type="entry name" value="ENZYME, PUTATIVE (JCVI)-RELATED"/>
    <property type="match status" value="1"/>
</dbReference>
<dbReference type="PROSITE" id="PS00455">
    <property type="entry name" value="AMP_BINDING"/>
    <property type="match status" value="1"/>
</dbReference>
<dbReference type="GeneID" id="81387904"/>
<proteinExistence type="predicted"/>
<sequence>MGSLPETNIDNFDPCKELPPNIVNRHAALYPDQIWAEAPKSADNYSDGYRKVSYRELANAVNGIALFLIDSLGQGDGTNKLPYIGPNDIRYTILAIGALKAGSEQLSANCSEMFFPSARNSLTAHTILLAKLQCKVLLASTPSPPIISDIAQATSLPVVTIPEVNELLTTEYASVPFSRTLAENGTDTFTVFHTSGSTGIPKSIKLPFAVGAAFMRMVQLHTPDGFHSLYRMIQEKRIFVTVLPFHAAYIFHVIFNVIPFGVVLIYPTSSSFASAQGMVNAIKQTQLDGVFTTPIVIEELAQNPSLLNFCHKRLGIIFFGGGDLPQEIGDKIHAKIKLINQFGATEIGLLPVLFSKSNRILGDWKDMELDPGLGIEFRPIGQNQHELIVVRHPNRKKHQPTFAYFPHLQEYESRDLFVQHPDPNKKNMWKWHARKDDIIAFSTGERPIPSLWNKFRDNRDFSFIGAHRTRAALLIEMKNDREEMSLAERSDFIEKIWPSIEEANKECPVQARIIRSHILLTSPEKPMLRAGKGTIQRAGTLQAYEEEIAKLYTEFDSGSGSLASY</sequence>
<dbReference type="InterPro" id="IPR020845">
    <property type="entry name" value="AMP-binding_CS"/>
</dbReference>
<feature type="domain" description="AMP-dependent synthetase/ligase" evidence="3">
    <location>
        <begin position="40"/>
        <end position="349"/>
    </location>
</feature>
<dbReference type="Pfam" id="PF00501">
    <property type="entry name" value="AMP-binding"/>
    <property type="match status" value="1"/>
</dbReference>